<comment type="subcellular location">
    <subcellularLocation>
        <location evidence="1 12">Golgi apparatus</location>
        <location evidence="1 12">Golgi stack membrane</location>
        <topology evidence="1 12">Single-pass type II membrane protein</topology>
    </subcellularLocation>
</comment>
<keyword evidence="4 12" id="KW-0328">Glycosyltransferase</keyword>
<evidence type="ECO:0000256" key="4">
    <source>
        <dbReference type="ARBA" id="ARBA00022676"/>
    </source>
</evidence>
<keyword evidence="6 12" id="KW-0812">Transmembrane</keyword>
<dbReference type="Pfam" id="PF17039">
    <property type="entry name" value="Glyco_tran_10_N"/>
    <property type="match status" value="1"/>
</dbReference>
<evidence type="ECO:0000256" key="5">
    <source>
        <dbReference type="ARBA" id="ARBA00022679"/>
    </source>
</evidence>
<evidence type="ECO:0000256" key="9">
    <source>
        <dbReference type="ARBA" id="ARBA00023034"/>
    </source>
</evidence>
<evidence type="ECO:0000256" key="12">
    <source>
        <dbReference type="RuleBase" id="RU003832"/>
    </source>
</evidence>
<dbReference type="GO" id="GO:0032580">
    <property type="term" value="C:Golgi cisterna membrane"/>
    <property type="evidence" value="ECO:0007669"/>
    <property type="project" value="UniProtKB-SubCell"/>
</dbReference>
<evidence type="ECO:0000256" key="2">
    <source>
        <dbReference type="ARBA" id="ARBA00004922"/>
    </source>
</evidence>
<dbReference type="AlphaFoldDB" id="A0A6J1N7N5"/>
<name>A0A6J1N7N5_BICAN</name>
<keyword evidence="7" id="KW-0735">Signal-anchor</keyword>
<dbReference type="RefSeq" id="XP_023942904.2">
    <property type="nucleotide sequence ID" value="XM_024087136.2"/>
</dbReference>
<dbReference type="PANTHER" id="PTHR48438">
    <property type="entry name" value="ALPHA-(1,3)-FUCOSYLTRANSFERASE C-RELATED"/>
    <property type="match status" value="1"/>
</dbReference>
<dbReference type="GO" id="GO:0008417">
    <property type="term" value="F:fucosyltransferase activity"/>
    <property type="evidence" value="ECO:0007669"/>
    <property type="project" value="InterPro"/>
</dbReference>
<evidence type="ECO:0000256" key="11">
    <source>
        <dbReference type="ARBA" id="ARBA00023180"/>
    </source>
</evidence>
<evidence type="ECO:0000256" key="10">
    <source>
        <dbReference type="ARBA" id="ARBA00023136"/>
    </source>
</evidence>
<feature type="transmembrane region" description="Helical" evidence="12">
    <location>
        <begin position="12"/>
        <end position="29"/>
    </location>
</feature>
<evidence type="ECO:0000256" key="8">
    <source>
        <dbReference type="ARBA" id="ARBA00022989"/>
    </source>
</evidence>
<reference evidence="16" key="1">
    <citation type="submission" date="2025-08" db="UniProtKB">
        <authorList>
            <consortium name="RefSeq"/>
        </authorList>
    </citation>
    <scope>IDENTIFICATION</scope>
</reference>
<dbReference type="PANTHER" id="PTHR48438:SF1">
    <property type="entry name" value="ALPHA-(1,3)-FUCOSYLTRANSFERASE C-RELATED"/>
    <property type="match status" value="1"/>
</dbReference>
<keyword evidence="5 12" id="KW-0808">Transferase</keyword>
<dbReference type="SUPFAM" id="SSF53756">
    <property type="entry name" value="UDP-Glycosyltransferase/glycogen phosphorylase"/>
    <property type="match status" value="1"/>
</dbReference>
<dbReference type="UniPathway" id="UPA00378"/>
<keyword evidence="15" id="KW-1185">Reference proteome</keyword>
<evidence type="ECO:0000256" key="7">
    <source>
        <dbReference type="ARBA" id="ARBA00022968"/>
    </source>
</evidence>
<evidence type="ECO:0000256" key="6">
    <source>
        <dbReference type="ARBA" id="ARBA00022692"/>
    </source>
</evidence>
<dbReference type="InterPro" id="IPR001503">
    <property type="entry name" value="Glyco_trans_10"/>
</dbReference>
<comment type="similarity">
    <text evidence="3 12">Belongs to the glycosyltransferase 10 family.</text>
</comment>
<sequence>MCYSYTRLNVSRVLILVIIIYVVFLLFTYNEKLYEIRAERKDISYLKHKELKYILQWTRRYSAPFDFMGEGNSAFIKNNCKHTNCYVTDDANYFVNQSDFDAIAFNGRDVIHLWPFQFPANRNPKQKYIFGAMESPDNFPACDESLDGFFNWTWTYKLDSDFRWGYITIFDLKGAVVGPAINMKWPELDPISDDLKIKLSSKSKAAAWFVSHCSTKSGREDYVEKLQEELVSYGWTVDVYGKCGTLSCERSEERSCFKKVEEDYYFYLSFENSFSEDYVTEKLLIALNNYAVPIVFGAADYSRFLPPGSYLNAMELGPAELARQMSEIIGDNKRYHDFFRWRNHYVYRETSSEEDICRLCEMMNDDKASQFSVWNDFRTWWNGERYANNCR</sequence>
<dbReference type="InterPro" id="IPR031481">
    <property type="entry name" value="Glyco_tran_10_N"/>
</dbReference>
<keyword evidence="10 12" id="KW-0472">Membrane</keyword>
<keyword evidence="11" id="KW-0325">Glycoprotein</keyword>
<organism evidence="15 16">
    <name type="scientific">Bicyclus anynana</name>
    <name type="common">Squinting bush brown butterfly</name>
    <dbReference type="NCBI Taxonomy" id="110368"/>
    <lineage>
        <taxon>Eukaryota</taxon>
        <taxon>Metazoa</taxon>
        <taxon>Ecdysozoa</taxon>
        <taxon>Arthropoda</taxon>
        <taxon>Hexapoda</taxon>
        <taxon>Insecta</taxon>
        <taxon>Pterygota</taxon>
        <taxon>Neoptera</taxon>
        <taxon>Endopterygota</taxon>
        <taxon>Lepidoptera</taxon>
        <taxon>Glossata</taxon>
        <taxon>Ditrysia</taxon>
        <taxon>Papilionoidea</taxon>
        <taxon>Nymphalidae</taxon>
        <taxon>Satyrinae</taxon>
        <taxon>Satyrini</taxon>
        <taxon>Mycalesina</taxon>
        <taxon>Bicyclus</taxon>
    </lineage>
</organism>
<dbReference type="InterPro" id="IPR038577">
    <property type="entry name" value="GT10-like_C_sf"/>
</dbReference>
<gene>
    <name evidence="16" type="primary">LOC112049296</name>
</gene>
<dbReference type="InterPro" id="IPR055270">
    <property type="entry name" value="Glyco_tran_10_C"/>
</dbReference>
<dbReference type="Proteomes" id="UP001652582">
    <property type="component" value="Chromosome 17"/>
</dbReference>
<dbReference type="KEGG" id="bany:112049296"/>
<feature type="domain" description="Fucosyltransferase C-terminal" evidence="13">
    <location>
        <begin position="200"/>
        <end position="378"/>
    </location>
</feature>
<feature type="domain" description="Fucosyltransferase N-terminal" evidence="14">
    <location>
        <begin position="51"/>
        <end position="166"/>
    </location>
</feature>
<evidence type="ECO:0000259" key="13">
    <source>
        <dbReference type="Pfam" id="PF00852"/>
    </source>
</evidence>
<evidence type="ECO:0000256" key="3">
    <source>
        <dbReference type="ARBA" id="ARBA00008919"/>
    </source>
</evidence>
<dbReference type="OrthoDB" id="427096at2759"/>
<proteinExistence type="inferred from homology"/>
<dbReference type="EC" id="2.4.1.-" evidence="12"/>
<evidence type="ECO:0000256" key="1">
    <source>
        <dbReference type="ARBA" id="ARBA00004447"/>
    </source>
</evidence>
<dbReference type="GeneID" id="112049296"/>
<evidence type="ECO:0000259" key="14">
    <source>
        <dbReference type="Pfam" id="PF17039"/>
    </source>
</evidence>
<protein>
    <recommendedName>
        <fullName evidence="12">Fucosyltransferase</fullName>
        <ecNumber evidence="12">2.4.1.-</ecNumber>
    </recommendedName>
</protein>
<evidence type="ECO:0000313" key="15">
    <source>
        <dbReference type="Proteomes" id="UP001652582"/>
    </source>
</evidence>
<evidence type="ECO:0000313" key="16">
    <source>
        <dbReference type="RefSeq" id="XP_023942904.2"/>
    </source>
</evidence>
<dbReference type="Pfam" id="PF00852">
    <property type="entry name" value="Glyco_transf_10"/>
    <property type="match status" value="1"/>
</dbReference>
<keyword evidence="8 12" id="KW-1133">Transmembrane helix</keyword>
<accession>A0A6J1N7N5</accession>
<dbReference type="Gene3D" id="3.40.50.11660">
    <property type="entry name" value="Glycosyl transferase family 10, C-terminal domain"/>
    <property type="match status" value="1"/>
</dbReference>
<keyword evidence="9 12" id="KW-0333">Golgi apparatus</keyword>
<comment type="pathway">
    <text evidence="2">Protein modification; protein glycosylation.</text>
</comment>